<evidence type="ECO:0000256" key="2">
    <source>
        <dbReference type="SAM" id="SignalP"/>
    </source>
</evidence>
<feature type="signal peptide" evidence="2">
    <location>
        <begin position="1"/>
        <end position="22"/>
    </location>
</feature>
<comment type="caution">
    <text evidence="3">The sequence shown here is derived from an EMBL/GenBank/DDBJ whole genome shotgun (WGS) entry which is preliminary data.</text>
</comment>
<accession>A0ABV8RHE0</accession>
<dbReference type="Proteomes" id="UP001595887">
    <property type="component" value="Unassembled WGS sequence"/>
</dbReference>
<feature type="region of interest" description="Disordered" evidence="1">
    <location>
        <begin position="256"/>
        <end position="276"/>
    </location>
</feature>
<name>A0ABV8RHE0_9SPHN</name>
<evidence type="ECO:0008006" key="5">
    <source>
        <dbReference type="Google" id="ProtNLM"/>
    </source>
</evidence>
<reference evidence="4" key="1">
    <citation type="journal article" date="2019" name="Int. J. Syst. Evol. Microbiol.">
        <title>The Global Catalogue of Microorganisms (GCM) 10K type strain sequencing project: providing services to taxonomists for standard genome sequencing and annotation.</title>
        <authorList>
            <consortium name="The Broad Institute Genomics Platform"/>
            <consortium name="The Broad Institute Genome Sequencing Center for Infectious Disease"/>
            <person name="Wu L."/>
            <person name="Ma J."/>
        </authorList>
    </citation>
    <scope>NUCLEOTIDE SEQUENCE [LARGE SCALE GENOMIC DNA]</scope>
    <source>
        <strain evidence="4">CECT 8531</strain>
    </source>
</reference>
<keyword evidence="4" id="KW-1185">Reference proteome</keyword>
<dbReference type="EMBL" id="JBHSDH010000013">
    <property type="protein sequence ID" value="MFC4292079.1"/>
    <property type="molecule type" value="Genomic_DNA"/>
</dbReference>
<evidence type="ECO:0000256" key="1">
    <source>
        <dbReference type="SAM" id="MobiDB-lite"/>
    </source>
</evidence>
<gene>
    <name evidence="3" type="ORF">ACFOWX_06590</name>
</gene>
<protein>
    <recommendedName>
        <fullName evidence="5">Lipoprotein</fullName>
    </recommendedName>
</protein>
<keyword evidence="2" id="KW-0732">Signal</keyword>
<dbReference type="RefSeq" id="WP_381422469.1">
    <property type="nucleotide sequence ID" value="NZ_JBHSDH010000013.1"/>
</dbReference>
<evidence type="ECO:0000313" key="4">
    <source>
        <dbReference type="Proteomes" id="UP001595887"/>
    </source>
</evidence>
<proteinExistence type="predicted"/>
<evidence type="ECO:0000313" key="3">
    <source>
        <dbReference type="EMBL" id="MFC4292079.1"/>
    </source>
</evidence>
<sequence length="276" mass="30607">MKTATIIAFALFSALLSQGCWAQPVSGEPEEPEMFDDNYTFVCPDGGYESGCERDDVERAVKLEPDNLAQISTHCLYQTRANCRVMASGNIAMRQPKRSLQWQQIELNPTDGPRAEMMIMAETGGPLPALLSSYQVDGYFDAPFAANMAYENMLIQIPGRNRGLGSADIFLYSTGDSWNWSSAYDIMTDVDKLLPKGFTMDSQIVFNMRELVAWAQVRRDDDPGCCVTGGKVYVDFELKDYSLSVSRIGFDETKPVGETRRFPADSDEVSTAGDGQ</sequence>
<feature type="chain" id="PRO_5047224812" description="Lipoprotein" evidence="2">
    <location>
        <begin position="23"/>
        <end position="276"/>
    </location>
</feature>
<organism evidence="3 4">
    <name type="scientific">Sphingorhabdus arenilitoris</name>
    <dbReference type="NCBI Taxonomy" id="1490041"/>
    <lineage>
        <taxon>Bacteria</taxon>
        <taxon>Pseudomonadati</taxon>
        <taxon>Pseudomonadota</taxon>
        <taxon>Alphaproteobacteria</taxon>
        <taxon>Sphingomonadales</taxon>
        <taxon>Sphingomonadaceae</taxon>
        <taxon>Sphingorhabdus</taxon>
    </lineage>
</organism>
<dbReference type="PROSITE" id="PS51257">
    <property type="entry name" value="PROKAR_LIPOPROTEIN"/>
    <property type="match status" value="1"/>
</dbReference>